<dbReference type="PANTHER" id="PTHR48098">
    <property type="entry name" value="ENTEROCHELIN ESTERASE-RELATED"/>
    <property type="match status" value="1"/>
</dbReference>
<keyword evidence="1" id="KW-0326">Glycosidase</keyword>
<protein>
    <submittedName>
        <fullName evidence="1">Endo-1,4-beta-xylanase Z</fullName>
        <ecNumber evidence="1">3.2.1.8</ecNumber>
    </submittedName>
</protein>
<dbReference type="Proteomes" id="UP000188273">
    <property type="component" value="Chromosome"/>
</dbReference>
<keyword evidence="1" id="KW-0378">Hydrolase</keyword>
<dbReference type="Pfam" id="PF00756">
    <property type="entry name" value="Esterase"/>
    <property type="match status" value="1"/>
</dbReference>
<dbReference type="RefSeq" id="WP_077541173.1">
    <property type="nucleotide sequence ID" value="NZ_CP019633.1"/>
</dbReference>
<dbReference type="OrthoDB" id="9777383at2"/>
<keyword evidence="2" id="KW-1185">Reference proteome</keyword>
<dbReference type="GO" id="GO:0016747">
    <property type="term" value="F:acyltransferase activity, transferring groups other than amino-acyl groups"/>
    <property type="evidence" value="ECO:0007669"/>
    <property type="project" value="TreeGrafter"/>
</dbReference>
<dbReference type="AlphaFoldDB" id="A0A1Q2HS83"/>
<name>A0A1Q2HS83_9BACT</name>
<keyword evidence="1" id="KW-0624">Polysaccharide degradation</keyword>
<dbReference type="InterPro" id="IPR050583">
    <property type="entry name" value="Mycobacterial_A85_antigen"/>
</dbReference>
<dbReference type="InterPro" id="IPR000801">
    <property type="entry name" value="Esterase-like"/>
</dbReference>
<dbReference type="PANTHER" id="PTHR48098:SF1">
    <property type="entry name" value="DIACYLGLYCEROL ACYLTRANSFERASE_MYCOLYLTRANSFERASE AG85A"/>
    <property type="match status" value="1"/>
</dbReference>
<evidence type="ECO:0000313" key="2">
    <source>
        <dbReference type="Proteomes" id="UP000188273"/>
    </source>
</evidence>
<keyword evidence="1" id="KW-0858">Xylan degradation</keyword>
<dbReference type="GO" id="GO:0031176">
    <property type="term" value="F:endo-1,4-beta-xylanase activity"/>
    <property type="evidence" value="ECO:0007669"/>
    <property type="project" value="UniProtKB-EC"/>
</dbReference>
<organism evidence="1 2">
    <name type="scientific">Sedimentisphaera cyanobacteriorum</name>
    <dbReference type="NCBI Taxonomy" id="1940790"/>
    <lineage>
        <taxon>Bacteria</taxon>
        <taxon>Pseudomonadati</taxon>
        <taxon>Planctomycetota</taxon>
        <taxon>Phycisphaerae</taxon>
        <taxon>Sedimentisphaerales</taxon>
        <taxon>Sedimentisphaeraceae</taxon>
        <taxon>Sedimentisphaera</taxon>
    </lineage>
</organism>
<reference evidence="2" key="1">
    <citation type="submission" date="2017-02" db="EMBL/GenBank/DDBJ databases">
        <title>Comparative genomics and description of representatives of a novel lineage of planctomycetes thriving in anoxic sediments.</title>
        <authorList>
            <person name="Spring S."/>
            <person name="Bunk B."/>
            <person name="Sproer C."/>
            <person name="Klenk H.-P."/>
        </authorList>
    </citation>
    <scope>NUCLEOTIDE SEQUENCE [LARGE SCALE GENOMIC DNA]</scope>
    <source>
        <strain evidence="2">L21-RPul-D3</strain>
    </source>
</reference>
<keyword evidence="1" id="KW-0119">Carbohydrate metabolism</keyword>
<dbReference type="Gene3D" id="3.40.50.1820">
    <property type="entry name" value="alpha/beta hydrolase"/>
    <property type="match status" value="1"/>
</dbReference>
<dbReference type="GO" id="GO:0045493">
    <property type="term" value="P:xylan catabolic process"/>
    <property type="evidence" value="ECO:0007669"/>
    <property type="project" value="UniProtKB-KW"/>
</dbReference>
<accession>A0A1Q2HS83</accession>
<gene>
    <name evidence="1" type="primary">xynZ</name>
    <name evidence="1" type="ORF">L21SP3_02019</name>
</gene>
<sequence length="324" mass="36468">MKNVTILFVILLQLALSAGSGRNEVCIEWVSKALKAEGLEHKTFQSDIIEGEASFHIYLPKQYYQSPEKRLPVMYWLHGSGGKPSQDYRAGGGRGPAAISKHFGTAMQEGKIPPMIIVYPNGLRKGMWVDSKDGKTPVESLVIKELIPHIDKNFRTIADNSGRLIAGHSAGGYGAARLGFKYPELFCAVSMRGAGPLQEVFVPERGPEGNARTRGRVLRKIYGSDQEYFKRLSPLYLAEKNAEKIRKNLQIRQIIGEKDYCLPANIEFHRHLEALDIPHEFTILDSVKHDTHQLMQVLGESSSYWQFYRSVFGSLKTFEQAESR</sequence>
<dbReference type="STRING" id="1940790.L21SP3_02019"/>
<dbReference type="EC" id="3.2.1.8" evidence="1"/>
<evidence type="ECO:0000313" key="1">
    <source>
        <dbReference type="EMBL" id="AQQ10191.1"/>
    </source>
</evidence>
<dbReference type="EMBL" id="CP019633">
    <property type="protein sequence ID" value="AQQ10191.1"/>
    <property type="molecule type" value="Genomic_DNA"/>
</dbReference>
<dbReference type="KEGG" id="pbu:L21SP3_02019"/>
<proteinExistence type="predicted"/>
<dbReference type="SUPFAM" id="SSF53474">
    <property type="entry name" value="alpha/beta-Hydrolases"/>
    <property type="match status" value="1"/>
</dbReference>
<dbReference type="InterPro" id="IPR029058">
    <property type="entry name" value="AB_hydrolase_fold"/>
</dbReference>